<dbReference type="EMBL" id="OB676661">
    <property type="protein sequence ID" value="CAD7236116.1"/>
    <property type="molecule type" value="Genomic_DNA"/>
</dbReference>
<dbReference type="Pfam" id="PF00059">
    <property type="entry name" value="Lectin_C"/>
    <property type="match status" value="1"/>
</dbReference>
<sequence length="145" mass="15576">PKIIGDSCTSDQECTATILNGICNAESQCDCVEGKVEYNATTCAGCPSGWFLNLEFGKCYFFSTDEMTWSAAEDHCASLAPGAHLASIHSQTETGYVFNKIETGVRYWVGGNDAAEEGTWTWTDGSQGSPFDFSGWGRNEPNGGT</sequence>
<dbReference type="InterPro" id="IPR016187">
    <property type="entry name" value="CTDL_fold"/>
</dbReference>
<feature type="non-terminal residue" evidence="1">
    <location>
        <position position="145"/>
    </location>
</feature>
<dbReference type="OrthoDB" id="418245at2759"/>
<gene>
    <name evidence="1" type="ORF">CTOB1V02_LOCUS13931</name>
</gene>
<dbReference type="SUPFAM" id="SSF56436">
    <property type="entry name" value="C-type lectin-like"/>
    <property type="match status" value="1"/>
</dbReference>
<name>A0A7R8WQB2_9CRUS</name>
<dbReference type="PROSITE" id="PS50041">
    <property type="entry name" value="C_TYPE_LECTIN_2"/>
    <property type="match status" value="1"/>
</dbReference>
<protein>
    <submittedName>
        <fullName evidence="1">Uncharacterized protein</fullName>
    </submittedName>
</protein>
<reference evidence="1" key="1">
    <citation type="submission" date="2020-11" db="EMBL/GenBank/DDBJ databases">
        <authorList>
            <person name="Tran Van P."/>
        </authorList>
    </citation>
    <scope>NUCLEOTIDE SEQUENCE</scope>
</reference>
<dbReference type="InterPro" id="IPR050111">
    <property type="entry name" value="C-type_lectin/snaclec_domain"/>
</dbReference>
<dbReference type="InterPro" id="IPR001304">
    <property type="entry name" value="C-type_lectin-like"/>
</dbReference>
<dbReference type="InterPro" id="IPR016186">
    <property type="entry name" value="C-type_lectin-like/link_sf"/>
</dbReference>
<feature type="non-terminal residue" evidence="1">
    <location>
        <position position="1"/>
    </location>
</feature>
<dbReference type="AlphaFoldDB" id="A0A7R8WQB2"/>
<accession>A0A7R8WQB2</accession>
<proteinExistence type="predicted"/>
<organism evidence="1">
    <name type="scientific">Cyprideis torosa</name>
    <dbReference type="NCBI Taxonomy" id="163714"/>
    <lineage>
        <taxon>Eukaryota</taxon>
        <taxon>Metazoa</taxon>
        <taxon>Ecdysozoa</taxon>
        <taxon>Arthropoda</taxon>
        <taxon>Crustacea</taxon>
        <taxon>Oligostraca</taxon>
        <taxon>Ostracoda</taxon>
        <taxon>Podocopa</taxon>
        <taxon>Podocopida</taxon>
        <taxon>Cytherocopina</taxon>
        <taxon>Cytheroidea</taxon>
        <taxon>Cytherideidae</taxon>
        <taxon>Cyprideis</taxon>
    </lineage>
</organism>
<dbReference type="Gene3D" id="3.10.100.10">
    <property type="entry name" value="Mannose-Binding Protein A, subunit A"/>
    <property type="match status" value="1"/>
</dbReference>
<dbReference type="PANTHER" id="PTHR22803">
    <property type="entry name" value="MANNOSE, PHOSPHOLIPASE, LECTIN RECEPTOR RELATED"/>
    <property type="match status" value="1"/>
</dbReference>
<evidence type="ECO:0000313" key="1">
    <source>
        <dbReference type="EMBL" id="CAD7236116.1"/>
    </source>
</evidence>
<dbReference type="SMART" id="SM00034">
    <property type="entry name" value="CLECT"/>
    <property type="match status" value="1"/>
</dbReference>